<dbReference type="Proteomes" id="UP001157017">
    <property type="component" value="Unassembled WGS sequence"/>
</dbReference>
<dbReference type="EMBL" id="BSUZ01000001">
    <property type="protein sequence ID" value="GMA87478.1"/>
    <property type="molecule type" value="Genomic_DNA"/>
</dbReference>
<reference evidence="2" key="1">
    <citation type="journal article" date="2019" name="Int. J. Syst. Evol. Microbiol.">
        <title>The Global Catalogue of Microorganisms (GCM) 10K type strain sequencing project: providing services to taxonomists for standard genome sequencing and annotation.</title>
        <authorList>
            <consortium name="The Broad Institute Genomics Platform"/>
            <consortium name="The Broad Institute Genome Sequencing Center for Infectious Disease"/>
            <person name="Wu L."/>
            <person name="Ma J."/>
        </authorList>
    </citation>
    <scope>NUCLEOTIDE SEQUENCE [LARGE SCALE GENOMIC DNA]</scope>
    <source>
        <strain evidence="2">NBRC 108730</strain>
    </source>
</reference>
<keyword evidence="2" id="KW-1185">Reference proteome</keyword>
<organism evidence="1 2">
    <name type="scientific">Angustibacter aerolatus</name>
    <dbReference type="NCBI Taxonomy" id="1162965"/>
    <lineage>
        <taxon>Bacteria</taxon>
        <taxon>Bacillati</taxon>
        <taxon>Actinomycetota</taxon>
        <taxon>Actinomycetes</taxon>
        <taxon>Kineosporiales</taxon>
        <taxon>Kineosporiaceae</taxon>
    </lineage>
</organism>
<protein>
    <submittedName>
        <fullName evidence="1">Uncharacterized protein</fullName>
    </submittedName>
</protein>
<sequence length="189" mass="20874">MSTEGTVTKEGLNLILAGVERRAHVTSAGWASAAEEGAALVRALGQELSDRWDGRESVTWMRENGSRQWRQTEWFGWYFEEKVRAILNDRWPTPPVGGPRVKYGSTFFDYASPTRVWDAKAHTAQQVSVPPDGRAPRNGSKFAWLNDSEAVRACVADQGLGFIIIDGLAGMDQTGAFPGLAHTIRAVRR</sequence>
<evidence type="ECO:0000313" key="1">
    <source>
        <dbReference type="EMBL" id="GMA87478.1"/>
    </source>
</evidence>
<comment type="caution">
    <text evidence="1">The sequence shown here is derived from an EMBL/GenBank/DDBJ whole genome shotgun (WGS) entry which is preliminary data.</text>
</comment>
<evidence type="ECO:0000313" key="2">
    <source>
        <dbReference type="Proteomes" id="UP001157017"/>
    </source>
</evidence>
<name>A0ABQ6JH12_9ACTN</name>
<accession>A0ABQ6JH12</accession>
<gene>
    <name evidence="1" type="ORF">GCM10025868_27280</name>
</gene>
<proteinExistence type="predicted"/>